<organism evidence="7 8">
    <name type="scientific">Alloacidobacterium dinghuense</name>
    <dbReference type="NCBI Taxonomy" id="2763107"/>
    <lineage>
        <taxon>Bacteria</taxon>
        <taxon>Pseudomonadati</taxon>
        <taxon>Acidobacteriota</taxon>
        <taxon>Terriglobia</taxon>
        <taxon>Terriglobales</taxon>
        <taxon>Acidobacteriaceae</taxon>
        <taxon>Alloacidobacterium</taxon>
    </lineage>
</organism>
<dbReference type="RefSeq" id="WP_186740185.1">
    <property type="nucleotide sequence ID" value="NZ_CP060394.1"/>
</dbReference>
<dbReference type="PROSITE" id="PS50850">
    <property type="entry name" value="MFS"/>
    <property type="match status" value="1"/>
</dbReference>
<dbReference type="Gene3D" id="1.20.1250.20">
    <property type="entry name" value="MFS general substrate transporter like domains"/>
    <property type="match status" value="2"/>
</dbReference>
<evidence type="ECO:0000256" key="3">
    <source>
        <dbReference type="ARBA" id="ARBA00022989"/>
    </source>
</evidence>
<keyword evidence="4 5" id="KW-0472">Membrane</keyword>
<dbReference type="CDD" id="cd17316">
    <property type="entry name" value="MFS_SV2_like"/>
    <property type="match status" value="1"/>
</dbReference>
<dbReference type="InterPro" id="IPR011701">
    <property type="entry name" value="MFS"/>
</dbReference>
<feature type="transmembrane region" description="Helical" evidence="5">
    <location>
        <begin position="110"/>
        <end position="132"/>
    </location>
</feature>
<dbReference type="InterPro" id="IPR005828">
    <property type="entry name" value="MFS_sugar_transport-like"/>
</dbReference>
<feature type="transmembrane region" description="Helical" evidence="5">
    <location>
        <begin position="180"/>
        <end position="200"/>
    </location>
</feature>
<dbReference type="GO" id="GO:0046943">
    <property type="term" value="F:carboxylic acid transmembrane transporter activity"/>
    <property type="evidence" value="ECO:0007669"/>
    <property type="project" value="TreeGrafter"/>
</dbReference>
<feature type="domain" description="Major facilitator superfamily (MFS) profile" evidence="6">
    <location>
        <begin position="19"/>
        <end position="411"/>
    </location>
</feature>
<keyword evidence="8" id="KW-1185">Reference proteome</keyword>
<accession>A0A7G8BCS9</accession>
<dbReference type="PROSITE" id="PS00217">
    <property type="entry name" value="SUGAR_TRANSPORT_2"/>
    <property type="match status" value="1"/>
</dbReference>
<feature type="transmembrane region" description="Helical" evidence="5">
    <location>
        <begin position="84"/>
        <end position="104"/>
    </location>
</feature>
<protein>
    <submittedName>
        <fullName evidence="7">MFS transporter</fullName>
    </submittedName>
</protein>
<reference evidence="7 8" key="1">
    <citation type="submission" date="2020-08" db="EMBL/GenBank/DDBJ databases">
        <title>Edaphobacter telluris sp. nov. and Acidobacterium dinghuensis sp. nov., two acidobacteria isolated from forest soil.</title>
        <authorList>
            <person name="Fu J."/>
            <person name="Qiu L."/>
        </authorList>
    </citation>
    <scope>NUCLEOTIDE SEQUENCE [LARGE SCALE GENOMIC DNA]</scope>
    <source>
        <strain evidence="7">4Y35</strain>
    </source>
</reference>
<dbReference type="GO" id="GO:0005886">
    <property type="term" value="C:plasma membrane"/>
    <property type="evidence" value="ECO:0007669"/>
    <property type="project" value="TreeGrafter"/>
</dbReference>
<dbReference type="Proteomes" id="UP000515312">
    <property type="component" value="Chromosome"/>
</dbReference>
<feature type="transmembrane region" description="Helical" evidence="5">
    <location>
        <begin position="221"/>
        <end position="242"/>
    </location>
</feature>
<keyword evidence="2 5" id="KW-0812">Transmembrane</keyword>
<evidence type="ECO:0000259" key="6">
    <source>
        <dbReference type="PROSITE" id="PS50850"/>
    </source>
</evidence>
<evidence type="ECO:0000313" key="8">
    <source>
        <dbReference type="Proteomes" id="UP000515312"/>
    </source>
</evidence>
<dbReference type="AlphaFoldDB" id="A0A7G8BCS9"/>
<dbReference type="EMBL" id="CP060394">
    <property type="protein sequence ID" value="QNI30349.1"/>
    <property type="molecule type" value="Genomic_DNA"/>
</dbReference>
<gene>
    <name evidence="7" type="ORF">H7849_14340</name>
</gene>
<dbReference type="InterPro" id="IPR036259">
    <property type="entry name" value="MFS_trans_sf"/>
</dbReference>
<evidence type="ECO:0000256" key="1">
    <source>
        <dbReference type="ARBA" id="ARBA00004141"/>
    </source>
</evidence>
<dbReference type="SUPFAM" id="SSF103473">
    <property type="entry name" value="MFS general substrate transporter"/>
    <property type="match status" value="1"/>
</dbReference>
<dbReference type="KEGG" id="adin:H7849_14340"/>
<dbReference type="PANTHER" id="PTHR23508">
    <property type="entry name" value="CARBOXYLIC ACID TRANSPORTER PROTEIN HOMOLOG"/>
    <property type="match status" value="1"/>
</dbReference>
<feature type="transmembrane region" description="Helical" evidence="5">
    <location>
        <begin position="262"/>
        <end position="287"/>
    </location>
</feature>
<feature type="transmembrane region" description="Helical" evidence="5">
    <location>
        <begin position="382"/>
        <end position="406"/>
    </location>
</feature>
<evidence type="ECO:0000256" key="2">
    <source>
        <dbReference type="ARBA" id="ARBA00022692"/>
    </source>
</evidence>
<sequence>MPTRFFSNFRLLTSQQRHAFVAAFLGWSLDAFDYFLLVFCVSAIAADFHARTSAVAEALFLTLAFRPMGAFLFGALADRFGRRPVLMLNIACYSIFELSCAFAPSLHALLILRALFGIAMGGEWGVGAALAFETLPKEGRGFFSGLLQEGYAVGYLVAAAAYALLFKPFTHLVWLGHVVGWRGLFVVGAAPALLVLYIGLKVEESPVWRAGHRKGTKPVSAFSGIRQYGLTFLFVVLLMAGFNSFSHGTQDLYPTFLEKDHGFSAALTGGIAVVYNIGALLGGVLFGGLSERFGRKRTIISAALLALPMIPLFAFGQTMYALAAGAFLMQFMVQGAWGVVPAYLTELSPGPVRATFPGLAYQLGNLLTSRNGVLQAKAAEHYGSYGGVLAVTVLIVAVFLAVVTLFGREAKGVEMTAE</sequence>
<dbReference type="Pfam" id="PF07690">
    <property type="entry name" value="MFS_1"/>
    <property type="match status" value="1"/>
</dbReference>
<evidence type="ECO:0000313" key="7">
    <source>
        <dbReference type="EMBL" id="QNI30349.1"/>
    </source>
</evidence>
<evidence type="ECO:0000256" key="4">
    <source>
        <dbReference type="ARBA" id="ARBA00023136"/>
    </source>
</evidence>
<name>A0A7G8BCS9_9BACT</name>
<feature type="transmembrane region" description="Helical" evidence="5">
    <location>
        <begin position="299"/>
        <end position="323"/>
    </location>
</feature>
<dbReference type="InterPro" id="IPR005829">
    <property type="entry name" value="Sugar_transporter_CS"/>
</dbReference>
<comment type="subcellular location">
    <subcellularLocation>
        <location evidence="1">Membrane</location>
        <topology evidence="1">Multi-pass membrane protein</topology>
    </subcellularLocation>
</comment>
<evidence type="ECO:0000256" key="5">
    <source>
        <dbReference type="SAM" id="Phobius"/>
    </source>
</evidence>
<keyword evidence="3 5" id="KW-1133">Transmembrane helix</keyword>
<feature type="transmembrane region" description="Helical" evidence="5">
    <location>
        <begin position="58"/>
        <end position="77"/>
    </location>
</feature>
<dbReference type="Pfam" id="PF00083">
    <property type="entry name" value="Sugar_tr"/>
    <property type="match status" value="1"/>
</dbReference>
<dbReference type="PANTHER" id="PTHR23508:SF10">
    <property type="entry name" value="CARBOXYLIC ACID TRANSPORTER PROTEIN HOMOLOG"/>
    <property type="match status" value="1"/>
</dbReference>
<dbReference type="InterPro" id="IPR020846">
    <property type="entry name" value="MFS_dom"/>
</dbReference>
<feature type="transmembrane region" description="Helical" evidence="5">
    <location>
        <begin position="20"/>
        <end position="46"/>
    </location>
</feature>
<proteinExistence type="predicted"/>